<gene>
    <name evidence="2" type="ORF">ACOC_LOCUS10925</name>
</gene>
<evidence type="ECO:0000313" key="3">
    <source>
        <dbReference type="Proteomes" id="UP000267027"/>
    </source>
</evidence>
<name>A0A158PL49_ANGCS</name>
<dbReference type="Proteomes" id="UP000267027">
    <property type="component" value="Unassembled WGS sequence"/>
</dbReference>
<keyword evidence="3" id="KW-1185">Reference proteome</keyword>
<keyword evidence="1" id="KW-0732">Signal</keyword>
<evidence type="ECO:0000313" key="2">
    <source>
        <dbReference type="EMBL" id="VDM62510.1"/>
    </source>
</evidence>
<feature type="chain" id="PRO_5043135147" evidence="1">
    <location>
        <begin position="17"/>
        <end position="191"/>
    </location>
</feature>
<reference evidence="2 3" key="2">
    <citation type="submission" date="2018-11" db="EMBL/GenBank/DDBJ databases">
        <authorList>
            <consortium name="Pathogen Informatics"/>
        </authorList>
    </citation>
    <scope>NUCLEOTIDE SEQUENCE [LARGE SCALE GENOMIC DNA]</scope>
    <source>
        <strain evidence="2 3">Costa Rica</strain>
    </source>
</reference>
<evidence type="ECO:0000313" key="4">
    <source>
        <dbReference type="WBParaSite" id="ACOC_0001092401-mRNA-1"/>
    </source>
</evidence>
<feature type="signal peptide" evidence="1">
    <location>
        <begin position="1"/>
        <end position="16"/>
    </location>
</feature>
<accession>A0A158PL49</accession>
<dbReference type="EMBL" id="UYYA01004575">
    <property type="protein sequence ID" value="VDM62510.1"/>
    <property type="molecule type" value="Genomic_DNA"/>
</dbReference>
<sequence>MVWPLVLRGSSVILFGLDVVPLFIGESGKSVGLERSRNRWIDMPIVLCLICESEYVIVEEIKVEVVDDSTYRPFLKKLVMNGNFVAWEVKQSTLPNDILELMMSFDYWQQDEEEQEEYEEAQPGYTIREKTFIVDNEGTVFETKFIDDQQVNGDTLPCHISAIGCDLGQFVIPLYVTQLLSVEVELVLVYQ</sequence>
<dbReference type="WBParaSite" id="ACOC_0001092401-mRNA-1">
    <property type="protein sequence ID" value="ACOC_0001092401-mRNA-1"/>
    <property type="gene ID" value="ACOC_0001092401"/>
</dbReference>
<organism evidence="4">
    <name type="scientific">Angiostrongylus costaricensis</name>
    <name type="common">Nematode worm</name>
    <dbReference type="NCBI Taxonomy" id="334426"/>
    <lineage>
        <taxon>Eukaryota</taxon>
        <taxon>Metazoa</taxon>
        <taxon>Ecdysozoa</taxon>
        <taxon>Nematoda</taxon>
        <taxon>Chromadorea</taxon>
        <taxon>Rhabditida</taxon>
        <taxon>Rhabditina</taxon>
        <taxon>Rhabditomorpha</taxon>
        <taxon>Strongyloidea</taxon>
        <taxon>Metastrongylidae</taxon>
        <taxon>Angiostrongylus</taxon>
    </lineage>
</organism>
<proteinExistence type="predicted"/>
<reference evidence="4" key="1">
    <citation type="submission" date="2016-04" db="UniProtKB">
        <authorList>
            <consortium name="WormBaseParasite"/>
        </authorList>
    </citation>
    <scope>IDENTIFICATION</scope>
</reference>
<dbReference type="AlphaFoldDB" id="A0A158PL49"/>
<protein>
    <submittedName>
        <fullName evidence="4">Tudor domain-containing protein</fullName>
    </submittedName>
</protein>
<evidence type="ECO:0000256" key="1">
    <source>
        <dbReference type="SAM" id="SignalP"/>
    </source>
</evidence>